<keyword evidence="3" id="KW-1185">Reference proteome</keyword>
<accession>A0A0W0WWU4</accession>
<dbReference type="OrthoDB" id="8781863at2"/>
<organism evidence="2 3">
    <name type="scientific">Legionella nautarum</name>
    <dbReference type="NCBI Taxonomy" id="45070"/>
    <lineage>
        <taxon>Bacteria</taxon>
        <taxon>Pseudomonadati</taxon>
        <taxon>Pseudomonadota</taxon>
        <taxon>Gammaproteobacteria</taxon>
        <taxon>Legionellales</taxon>
        <taxon>Legionellaceae</taxon>
        <taxon>Legionella</taxon>
    </lineage>
</organism>
<feature type="signal peptide" evidence="1">
    <location>
        <begin position="1"/>
        <end position="23"/>
    </location>
</feature>
<proteinExistence type="predicted"/>
<sequence>MKKFLFIAIFSMCVFISPSYSNGLTLFSEEIAAKDHCPNDEVVWLNLPTGIWHKKGARWYGATKHGAYVCKQEAASAGDRQSLNGS</sequence>
<feature type="chain" id="PRO_5006915945" evidence="1">
    <location>
        <begin position="24"/>
        <end position="86"/>
    </location>
</feature>
<evidence type="ECO:0000256" key="1">
    <source>
        <dbReference type="SAM" id="SignalP"/>
    </source>
</evidence>
<dbReference type="Proteomes" id="UP000054725">
    <property type="component" value="Unassembled WGS sequence"/>
</dbReference>
<comment type="caution">
    <text evidence="2">The sequence shown here is derived from an EMBL/GenBank/DDBJ whole genome shotgun (WGS) entry which is preliminary data.</text>
</comment>
<dbReference type="RefSeq" id="WP_058504756.1">
    <property type="nucleotide sequence ID" value="NZ_CAAAIF010000002.1"/>
</dbReference>
<gene>
    <name evidence="2" type="ORF">Lnau_1781</name>
</gene>
<dbReference type="PATRIC" id="fig|45070.6.peg.1871"/>
<evidence type="ECO:0000313" key="2">
    <source>
        <dbReference type="EMBL" id="KTD36797.1"/>
    </source>
</evidence>
<protein>
    <submittedName>
        <fullName evidence="2">Uncharacterized protein</fullName>
    </submittedName>
</protein>
<name>A0A0W0WWU4_9GAMM</name>
<dbReference type="STRING" id="45070.Lnau_1781"/>
<dbReference type="EMBL" id="LNYO01000013">
    <property type="protein sequence ID" value="KTD36797.1"/>
    <property type="molecule type" value="Genomic_DNA"/>
</dbReference>
<dbReference type="AlphaFoldDB" id="A0A0W0WWU4"/>
<keyword evidence="1" id="KW-0732">Signal</keyword>
<evidence type="ECO:0000313" key="3">
    <source>
        <dbReference type="Proteomes" id="UP000054725"/>
    </source>
</evidence>
<reference evidence="2 3" key="1">
    <citation type="submission" date="2015-11" db="EMBL/GenBank/DDBJ databases">
        <title>Genomic analysis of 38 Legionella species identifies large and diverse effector repertoires.</title>
        <authorList>
            <person name="Burstein D."/>
            <person name="Amaro F."/>
            <person name="Zusman T."/>
            <person name="Lifshitz Z."/>
            <person name="Cohen O."/>
            <person name="Gilbert J.A."/>
            <person name="Pupko T."/>
            <person name="Shuman H.A."/>
            <person name="Segal G."/>
        </authorList>
    </citation>
    <scope>NUCLEOTIDE SEQUENCE [LARGE SCALE GENOMIC DNA]</scope>
    <source>
        <strain evidence="2 3">ATCC 49506</strain>
    </source>
</reference>